<evidence type="ECO:0000313" key="3">
    <source>
        <dbReference type="Proteomes" id="UP000023067"/>
    </source>
</evidence>
<gene>
    <name evidence="2" type="ORF">BF93_04925</name>
</gene>
<evidence type="ECO:0008006" key="4">
    <source>
        <dbReference type="Google" id="ProtNLM"/>
    </source>
</evidence>
<dbReference type="AlphaFoldDB" id="Z9JQ86"/>
<name>Z9JQ86_9MICO</name>
<dbReference type="EMBL" id="JDYK01000018">
    <property type="protein sequence ID" value="EWS80188.1"/>
    <property type="molecule type" value="Genomic_DNA"/>
</dbReference>
<keyword evidence="1" id="KW-0812">Transmembrane</keyword>
<feature type="transmembrane region" description="Helical" evidence="1">
    <location>
        <begin position="84"/>
        <end position="101"/>
    </location>
</feature>
<organism evidence="2 3">
    <name type="scientific">Brachybacterium phenoliresistens</name>
    <dbReference type="NCBI Taxonomy" id="396014"/>
    <lineage>
        <taxon>Bacteria</taxon>
        <taxon>Bacillati</taxon>
        <taxon>Actinomycetota</taxon>
        <taxon>Actinomycetes</taxon>
        <taxon>Micrococcales</taxon>
        <taxon>Dermabacteraceae</taxon>
        <taxon>Brachybacterium</taxon>
    </lineage>
</organism>
<protein>
    <recommendedName>
        <fullName evidence="4">DUF998 domain-containing protein</fullName>
    </recommendedName>
</protein>
<keyword evidence="3" id="KW-1185">Reference proteome</keyword>
<evidence type="ECO:0000313" key="2">
    <source>
        <dbReference type="EMBL" id="EWS80188.1"/>
    </source>
</evidence>
<feature type="transmembrane region" description="Helical" evidence="1">
    <location>
        <begin position="52"/>
        <end position="72"/>
    </location>
</feature>
<dbReference type="HOGENOM" id="CLU_116749_0_0_11"/>
<keyword evidence="1" id="KW-0472">Membrane</keyword>
<accession>Z9JQ86</accession>
<evidence type="ECO:0000256" key="1">
    <source>
        <dbReference type="SAM" id="Phobius"/>
    </source>
</evidence>
<reference evidence="2 3" key="1">
    <citation type="submission" date="2014-02" db="EMBL/GenBank/DDBJ databases">
        <title>Genome sequence of Brachybacterium phenoliresistens strain W13A50.</title>
        <authorList>
            <person name="Wang X."/>
        </authorList>
    </citation>
    <scope>NUCLEOTIDE SEQUENCE [LARGE SCALE GENOMIC DNA]</scope>
    <source>
        <strain evidence="2 3">W13A50</strain>
    </source>
</reference>
<dbReference type="Proteomes" id="UP000023067">
    <property type="component" value="Unassembled WGS sequence"/>
</dbReference>
<feature type="transmembrane region" description="Helical" evidence="1">
    <location>
        <begin position="113"/>
        <end position="131"/>
    </location>
</feature>
<proteinExistence type="predicted"/>
<dbReference type="Pfam" id="PF06197">
    <property type="entry name" value="DUF998"/>
    <property type="match status" value="1"/>
</dbReference>
<feature type="transmembrane region" description="Helical" evidence="1">
    <location>
        <begin position="143"/>
        <end position="168"/>
    </location>
</feature>
<dbReference type="PATRIC" id="fig|396014.3.peg.3017"/>
<feature type="transmembrane region" description="Helical" evidence="1">
    <location>
        <begin position="180"/>
        <end position="199"/>
    </location>
</feature>
<dbReference type="InterPro" id="IPR009339">
    <property type="entry name" value="DUF998"/>
</dbReference>
<comment type="caution">
    <text evidence="2">The sequence shown here is derived from an EMBL/GenBank/DDBJ whole genome shotgun (WGS) entry which is preliminary data.</text>
</comment>
<dbReference type="eggNOG" id="ENOG5032ZJ4">
    <property type="taxonomic scope" value="Bacteria"/>
</dbReference>
<sequence>MVPWLAAGAAALFAIRLVLFAALHLVPGGVHPVRHAVSDYAASPQPRTRRLATAASWSMAGAWVVLGAAVLADSAVSGAMAQPGLWMLVLGAVLALMPLVPTDLPDAPTTLRGRVHLLMAIAWFTITYSEIGPMRRMLGGSALAGAVSALGAIAAVGLAALIISRLVPALRTRTFGISERVFILAVTLAPLLLAIGLAAG</sequence>
<keyword evidence="1" id="KW-1133">Transmembrane helix</keyword>